<keyword evidence="1" id="KW-0732">Signal</keyword>
<feature type="signal peptide" evidence="1">
    <location>
        <begin position="1"/>
        <end position="19"/>
    </location>
</feature>
<evidence type="ECO:0000313" key="3">
    <source>
        <dbReference type="EMBL" id="RPB29309.1"/>
    </source>
</evidence>
<dbReference type="AlphaFoldDB" id="A0A3N4M6G7"/>
<name>A0A3N4M6G7_9PEZI</name>
<evidence type="ECO:0000256" key="1">
    <source>
        <dbReference type="SAM" id="SignalP"/>
    </source>
</evidence>
<gene>
    <name evidence="3" type="ORF">L211DRAFT_799520</name>
</gene>
<reference evidence="3 4" key="1">
    <citation type="journal article" date="2018" name="Nat. Ecol. Evol.">
        <title>Pezizomycetes genomes reveal the molecular basis of ectomycorrhizal truffle lifestyle.</title>
        <authorList>
            <person name="Murat C."/>
            <person name="Payen T."/>
            <person name="Noel B."/>
            <person name="Kuo A."/>
            <person name="Morin E."/>
            <person name="Chen J."/>
            <person name="Kohler A."/>
            <person name="Krizsan K."/>
            <person name="Balestrini R."/>
            <person name="Da Silva C."/>
            <person name="Montanini B."/>
            <person name="Hainaut M."/>
            <person name="Levati E."/>
            <person name="Barry K.W."/>
            <person name="Belfiori B."/>
            <person name="Cichocki N."/>
            <person name="Clum A."/>
            <person name="Dockter R.B."/>
            <person name="Fauchery L."/>
            <person name="Guy J."/>
            <person name="Iotti M."/>
            <person name="Le Tacon F."/>
            <person name="Lindquist E.A."/>
            <person name="Lipzen A."/>
            <person name="Malagnac F."/>
            <person name="Mello A."/>
            <person name="Molinier V."/>
            <person name="Miyauchi S."/>
            <person name="Poulain J."/>
            <person name="Riccioni C."/>
            <person name="Rubini A."/>
            <person name="Sitrit Y."/>
            <person name="Splivallo R."/>
            <person name="Traeger S."/>
            <person name="Wang M."/>
            <person name="Zifcakova L."/>
            <person name="Wipf D."/>
            <person name="Zambonelli A."/>
            <person name="Paolocci F."/>
            <person name="Nowrousian M."/>
            <person name="Ottonello S."/>
            <person name="Baldrian P."/>
            <person name="Spatafora J.W."/>
            <person name="Henrissat B."/>
            <person name="Nagy L.G."/>
            <person name="Aury J.M."/>
            <person name="Wincker P."/>
            <person name="Grigoriev I.V."/>
            <person name="Bonfante P."/>
            <person name="Martin F.M."/>
        </authorList>
    </citation>
    <scope>NUCLEOTIDE SEQUENCE [LARGE SCALE GENOMIC DNA]</scope>
    <source>
        <strain evidence="3 4">ATCC MYA-4762</strain>
    </source>
</reference>
<feature type="chain" id="PRO_5018183300" description="Apple domain-containing protein" evidence="1">
    <location>
        <begin position="20"/>
        <end position="493"/>
    </location>
</feature>
<organism evidence="3 4">
    <name type="scientific">Terfezia boudieri ATCC MYA-4762</name>
    <dbReference type="NCBI Taxonomy" id="1051890"/>
    <lineage>
        <taxon>Eukaryota</taxon>
        <taxon>Fungi</taxon>
        <taxon>Dikarya</taxon>
        <taxon>Ascomycota</taxon>
        <taxon>Pezizomycotina</taxon>
        <taxon>Pezizomycetes</taxon>
        <taxon>Pezizales</taxon>
        <taxon>Pezizaceae</taxon>
        <taxon>Terfezia</taxon>
    </lineage>
</organism>
<dbReference type="EMBL" id="ML121527">
    <property type="protein sequence ID" value="RPB29309.1"/>
    <property type="molecule type" value="Genomic_DNA"/>
</dbReference>
<dbReference type="InterPro" id="IPR003609">
    <property type="entry name" value="Pan_app"/>
</dbReference>
<keyword evidence="4" id="KW-1185">Reference proteome</keyword>
<dbReference type="Pfam" id="PF00024">
    <property type="entry name" value="PAN_1"/>
    <property type="match status" value="1"/>
</dbReference>
<feature type="domain" description="Apple" evidence="2">
    <location>
        <begin position="421"/>
        <end position="468"/>
    </location>
</feature>
<dbReference type="InParanoid" id="A0A3N4M6G7"/>
<evidence type="ECO:0000259" key="2">
    <source>
        <dbReference type="Pfam" id="PF00024"/>
    </source>
</evidence>
<protein>
    <recommendedName>
        <fullName evidence="2">Apple domain-containing protein</fullName>
    </recommendedName>
</protein>
<dbReference type="OrthoDB" id="4319333at2759"/>
<evidence type="ECO:0000313" key="4">
    <source>
        <dbReference type="Proteomes" id="UP000267821"/>
    </source>
</evidence>
<sequence length="493" mass="51761">MVVRNRIFAAFTLITAALALDPTPSERAKWDAVCMEKAGQQFRMTFDVNGKPTGQCEAPPQWKCYWGPFTDAKTGADGCCGRDKGTYSTDSRFPQEGGCCVSPNVYSFDNLSNRGGCCPSNQGWTFDASAGNGGCCALDRRWMLDTATNVEACCPVGTKLFTNPKTNSGVCCEIPDILSVEVSGTKAGCCPAGLQYMSDAASGLERCCPPAQTLSVDRATNKAECCDAGKVFMVDGATGKGGCCAAGQAYSIDTTSGQGGCCVPGGVFKVDSITGSGGCCAASHDFSCDCSCKAPPPATCPSGHGATFTASNGKQFKLYCNLINHGDNDLGSAPAPDWSTCINRCAGIGNCVRAIYEPVTQTCYLRTHGNQPVPVTPDPYYSAHLIEVAVPPVTIPKECPDAEGKRVIIDGIEYQLFCTKSFASTIEASDATDAPDIEDCMKDCSANPDCHGVNFFDDGQASGCVHASEWEFEPSGSQLPGKAVVAIPVKKRS</sequence>
<proteinExistence type="predicted"/>
<dbReference type="Proteomes" id="UP000267821">
    <property type="component" value="Unassembled WGS sequence"/>
</dbReference>
<accession>A0A3N4M6G7</accession>